<feature type="chain" id="PRO_5001700789" description="Folate receptor-like domain-containing protein" evidence="1">
    <location>
        <begin position="22"/>
        <end position="209"/>
    </location>
</feature>
<dbReference type="RefSeq" id="XP_040875750.1">
    <property type="nucleotide sequence ID" value="XM_041025321.1"/>
</dbReference>
<evidence type="ECO:0000256" key="1">
    <source>
        <dbReference type="SAM" id="SignalP"/>
    </source>
</evidence>
<evidence type="ECO:0000313" key="3">
    <source>
        <dbReference type="Proteomes" id="UP000030672"/>
    </source>
</evidence>
<proteinExistence type="predicted"/>
<dbReference type="AlphaFoldDB" id="A0A074VM26"/>
<protein>
    <recommendedName>
        <fullName evidence="4">Folate receptor-like domain-containing protein</fullName>
    </recommendedName>
</protein>
<reference evidence="2 3" key="1">
    <citation type="journal article" date="2014" name="BMC Genomics">
        <title>Genome sequencing of four Aureobasidium pullulans varieties: biotechnological potential, stress tolerance, and description of new species.</title>
        <authorList>
            <person name="Gostin Ar C."/>
            <person name="Ohm R.A."/>
            <person name="Kogej T."/>
            <person name="Sonjak S."/>
            <person name="Turk M."/>
            <person name="Zajc J."/>
            <person name="Zalar P."/>
            <person name="Grube M."/>
            <person name="Sun H."/>
            <person name="Han J."/>
            <person name="Sharma A."/>
            <person name="Chiniquy J."/>
            <person name="Ngan C.Y."/>
            <person name="Lipzen A."/>
            <person name="Barry K."/>
            <person name="Grigoriev I.V."/>
            <person name="Gunde-Cimerman N."/>
        </authorList>
    </citation>
    <scope>NUCLEOTIDE SEQUENCE [LARGE SCALE GENOMIC DNA]</scope>
    <source>
        <strain evidence="2 3">CBS 110374</strain>
    </source>
</reference>
<organism evidence="2 3">
    <name type="scientific">Aureobasidium melanogenum (strain CBS 110374)</name>
    <name type="common">Aureobasidium pullulans var. melanogenum</name>
    <dbReference type="NCBI Taxonomy" id="1043003"/>
    <lineage>
        <taxon>Eukaryota</taxon>
        <taxon>Fungi</taxon>
        <taxon>Dikarya</taxon>
        <taxon>Ascomycota</taxon>
        <taxon>Pezizomycotina</taxon>
        <taxon>Dothideomycetes</taxon>
        <taxon>Dothideomycetidae</taxon>
        <taxon>Dothideales</taxon>
        <taxon>Saccotheciaceae</taxon>
        <taxon>Aureobasidium</taxon>
    </lineage>
</organism>
<dbReference type="HOGENOM" id="CLU_1315162_0_0_1"/>
<keyword evidence="3" id="KW-1185">Reference proteome</keyword>
<sequence>MFSAKPFLLCLVALFTSMVSGLPLAPSSVTLHDLASSTTATTTSVSSLLPRHGPYDDDTLERQRKFCRESYTYCEEMCGVDQQLADLVFCTFDPAHCRDIFGASRCTPWGGGPWWCHPGAKPPVLNGDPDHDKTALFPPPTPSATGPPVPPASEVIVTAIVAKEFMLPEQTAAATLINSTTPSATSTTDGGNGKSIYKRGGWWCLWLCD</sequence>
<feature type="signal peptide" evidence="1">
    <location>
        <begin position="1"/>
        <end position="21"/>
    </location>
</feature>
<evidence type="ECO:0000313" key="2">
    <source>
        <dbReference type="EMBL" id="KEQ58727.1"/>
    </source>
</evidence>
<dbReference type="GeneID" id="63918694"/>
<dbReference type="Proteomes" id="UP000030672">
    <property type="component" value="Unassembled WGS sequence"/>
</dbReference>
<evidence type="ECO:0008006" key="4">
    <source>
        <dbReference type="Google" id="ProtNLM"/>
    </source>
</evidence>
<keyword evidence="1" id="KW-0732">Signal</keyword>
<gene>
    <name evidence="2" type="ORF">M437DRAFT_69662</name>
</gene>
<accession>A0A074VM26</accession>
<name>A0A074VM26_AURM1</name>
<dbReference type="EMBL" id="KL584852">
    <property type="protein sequence ID" value="KEQ58727.1"/>
    <property type="molecule type" value="Genomic_DNA"/>
</dbReference>